<dbReference type="Proteomes" id="UP000729402">
    <property type="component" value="Unassembled WGS sequence"/>
</dbReference>
<feature type="non-terminal residue" evidence="1">
    <location>
        <position position="1"/>
    </location>
</feature>
<evidence type="ECO:0000313" key="1">
    <source>
        <dbReference type="EMBL" id="KAG8043059.1"/>
    </source>
</evidence>
<protein>
    <submittedName>
        <fullName evidence="1">Uncharacterized protein</fullName>
    </submittedName>
</protein>
<name>A0A8J5RP86_ZIZPA</name>
<keyword evidence="2" id="KW-1185">Reference proteome</keyword>
<proteinExistence type="predicted"/>
<gene>
    <name evidence="1" type="ORF">GUJ93_ZPchr0305g33729</name>
</gene>
<reference evidence="1" key="2">
    <citation type="submission" date="2021-02" db="EMBL/GenBank/DDBJ databases">
        <authorList>
            <person name="Kimball J.A."/>
            <person name="Haas M.W."/>
            <person name="Macchietto M."/>
            <person name="Kono T."/>
            <person name="Duquette J."/>
            <person name="Shao M."/>
        </authorList>
    </citation>
    <scope>NUCLEOTIDE SEQUENCE</scope>
    <source>
        <tissue evidence="1">Fresh leaf tissue</tissue>
    </source>
</reference>
<accession>A0A8J5RP86</accession>
<comment type="caution">
    <text evidence="1">The sequence shown here is derived from an EMBL/GenBank/DDBJ whole genome shotgun (WGS) entry which is preliminary data.</text>
</comment>
<sequence>ICCCCSSDPQKLHRKFPRSYGSNVNEKGFIVPDLGMLLRASASSTTTSFRLASRAATPAGCCRSEHTLRYIDRSEVETKLGN</sequence>
<organism evidence="1 2">
    <name type="scientific">Zizania palustris</name>
    <name type="common">Northern wild rice</name>
    <dbReference type="NCBI Taxonomy" id="103762"/>
    <lineage>
        <taxon>Eukaryota</taxon>
        <taxon>Viridiplantae</taxon>
        <taxon>Streptophyta</taxon>
        <taxon>Embryophyta</taxon>
        <taxon>Tracheophyta</taxon>
        <taxon>Spermatophyta</taxon>
        <taxon>Magnoliopsida</taxon>
        <taxon>Liliopsida</taxon>
        <taxon>Poales</taxon>
        <taxon>Poaceae</taxon>
        <taxon>BOP clade</taxon>
        <taxon>Oryzoideae</taxon>
        <taxon>Oryzeae</taxon>
        <taxon>Zizaniinae</taxon>
        <taxon>Zizania</taxon>
    </lineage>
</organism>
<reference evidence="1" key="1">
    <citation type="journal article" date="2021" name="bioRxiv">
        <title>Whole Genome Assembly and Annotation of Northern Wild Rice, Zizania palustris L., Supports a Whole Genome Duplication in the Zizania Genus.</title>
        <authorList>
            <person name="Haas M."/>
            <person name="Kono T."/>
            <person name="Macchietto M."/>
            <person name="Millas R."/>
            <person name="McGilp L."/>
            <person name="Shao M."/>
            <person name="Duquette J."/>
            <person name="Hirsch C.N."/>
            <person name="Kimball J."/>
        </authorList>
    </citation>
    <scope>NUCLEOTIDE SEQUENCE</scope>
    <source>
        <tissue evidence="1">Fresh leaf tissue</tissue>
    </source>
</reference>
<evidence type="ECO:0000313" key="2">
    <source>
        <dbReference type="Proteomes" id="UP000729402"/>
    </source>
</evidence>
<dbReference type="EMBL" id="JAAALK010001291">
    <property type="protein sequence ID" value="KAG8043059.1"/>
    <property type="molecule type" value="Genomic_DNA"/>
</dbReference>
<dbReference type="AlphaFoldDB" id="A0A8J5RP86"/>